<keyword evidence="6" id="KW-1185">Reference proteome</keyword>
<dbReference type="EMBL" id="CP144913">
    <property type="protein sequence ID" value="WXB77682.1"/>
    <property type="molecule type" value="Genomic_DNA"/>
</dbReference>
<accession>A0ABZ2ML14</accession>
<dbReference type="InterPro" id="IPR051448">
    <property type="entry name" value="CdaR-like_regulators"/>
</dbReference>
<sequence>MGEGRSQRVSSEALVVDVAAHLTPRLSELSEGLRDRLSQQIEELQGDAPLVNLLYASIQGNIENILSSLQHGISLEDIEPPSAAYEYARRLAQRGVPASALVRAYRLGQQNLLEYVFEACEQLEADPTLRADAYRTVVYQTFDYIDWISQGVNAVYEAERERWLAERSSARSGRVEDLVAGRSVDVDAAEAVIGYRLRAPHLAAVLWVHGTGAQQDQLSRFTRAAGAIAAELGCQRAPLVITHDRVTAWVWFPVPEGCQVDVDRIRAALVDVDRPPTPAVALGRIHSGVSGFRTSHLQAVRAQQVATVHDDDLKLVTSFDEPGLRVTTLLVRDLETTAAWVQETLGDLAADGEQQARLRHTLQQFFQHGGSYTATADAMLMHKNSVKYRLAAAEKVLGRSIASDRQSIELAVTACHWLGSSVLNGD</sequence>
<feature type="domain" description="PucR C-terminal helix-turn-helix" evidence="2">
    <location>
        <begin position="358"/>
        <end position="412"/>
    </location>
</feature>
<comment type="similarity">
    <text evidence="1">Belongs to the CdaR family.</text>
</comment>
<evidence type="ECO:0000259" key="4">
    <source>
        <dbReference type="Pfam" id="PF17853"/>
    </source>
</evidence>
<dbReference type="InterPro" id="IPR041522">
    <property type="entry name" value="CdaR_GGDEF"/>
</dbReference>
<organism evidence="5 6">
    <name type="scientific">Janibacter alittae</name>
    <dbReference type="NCBI Taxonomy" id="3115209"/>
    <lineage>
        <taxon>Bacteria</taxon>
        <taxon>Bacillati</taxon>
        <taxon>Actinomycetota</taxon>
        <taxon>Actinomycetes</taxon>
        <taxon>Micrococcales</taxon>
        <taxon>Intrasporangiaceae</taxon>
        <taxon>Janibacter</taxon>
    </lineage>
</organism>
<dbReference type="Gene3D" id="1.10.10.2840">
    <property type="entry name" value="PucR C-terminal helix-turn-helix domain"/>
    <property type="match status" value="1"/>
</dbReference>
<dbReference type="PANTHER" id="PTHR33744:SF1">
    <property type="entry name" value="DNA-BINDING TRANSCRIPTIONAL ACTIVATOR ADER"/>
    <property type="match status" value="1"/>
</dbReference>
<proteinExistence type="inferred from homology"/>
<gene>
    <name evidence="5" type="ORF">V1351_06310</name>
</gene>
<evidence type="ECO:0000313" key="5">
    <source>
        <dbReference type="EMBL" id="WXB77682.1"/>
    </source>
</evidence>
<dbReference type="Proteomes" id="UP001382727">
    <property type="component" value="Chromosome"/>
</dbReference>
<name>A0ABZ2ML14_9MICO</name>
<dbReference type="Pfam" id="PF13556">
    <property type="entry name" value="HTH_30"/>
    <property type="match status" value="1"/>
</dbReference>
<dbReference type="InterPro" id="IPR025751">
    <property type="entry name" value="RsbRD_N_dom"/>
</dbReference>
<dbReference type="PANTHER" id="PTHR33744">
    <property type="entry name" value="CARBOHYDRATE DIACID REGULATOR"/>
    <property type="match status" value="1"/>
</dbReference>
<evidence type="ECO:0000259" key="2">
    <source>
        <dbReference type="Pfam" id="PF13556"/>
    </source>
</evidence>
<feature type="domain" description="RsbT co-antagonist protein RsbRD N-terminal" evidence="3">
    <location>
        <begin position="28"/>
        <end position="171"/>
    </location>
</feature>
<evidence type="ECO:0000313" key="6">
    <source>
        <dbReference type="Proteomes" id="UP001382727"/>
    </source>
</evidence>
<dbReference type="InterPro" id="IPR042070">
    <property type="entry name" value="PucR_C-HTH_sf"/>
</dbReference>
<evidence type="ECO:0000256" key="1">
    <source>
        <dbReference type="ARBA" id="ARBA00006754"/>
    </source>
</evidence>
<dbReference type="RefSeq" id="WP_338751802.1">
    <property type="nucleotide sequence ID" value="NZ_CP144913.1"/>
</dbReference>
<dbReference type="Pfam" id="PF14361">
    <property type="entry name" value="RsbRD_N"/>
    <property type="match status" value="1"/>
</dbReference>
<protein>
    <submittedName>
        <fullName evidence="5">Helix-turn-helix domain-containing protein</fullName>
    </submittedName>
</protein>
<evidence type="ECO:0000259" key="3">
    <source>
        <dbReference type="Pfam" id="PF14361"/>
    </source>
</evidence>
<dbReference type="InterPro" id="IPR025736">
    <property type="entry name" value="PucR_C-HTH_dom"/>
</dbReference>
<feature type="domain" description="CdaR GGDEF-like" evidence="4">
    <location>
        <begin position="184"/>
        <end position="305"/>
    </location>
</feature>
<reference evidence="5 6" key="1">
    <citation type="submission" date="2024-02" db="EMBL/GenBank/DDBJ databases">
        <title>Janibacter sp. nov., isolated from gut of marine sandworm.</title>
        <authorList>
            <person name="Kim B."/>
            <person name="Jun M.O."/>
            <person name="Shin N.-R."/>
        </authorList>
    </citation>
    <scope>NUCLEOTIDE SEQUENCE [LARGE SCALE GENOMIC DNA]</scope>
    <source>
        <strain evidence="5 6">A1S7</strain>
    </source>
</reference>
<dbReference type="Pfam" id="PF17853">
    <property type="entry name" value="GGDEF_2"/>
    <property type="match status" value="1"/>
</dbReference>